<dbReference type="InterPro" id="IPR036881">
    <property type="entry name" value="Glyco_hydro_3_C_sf"/>
</dbReference>
<dbReference type="Gene3D" id="3.20.20.300">
    <property type="entry name" value="Glycoside hydrolase, family 3, N-terminal domain"/>
    <property type="match status" value="1"/>
</dbReference>
<proteinExistence type="inferred from homology"/>
<protein>
    <recommendedName>
        <fullName evidence="3">beta-glucosidase</fullName>
        <ecNumber evidence="3">3.2.1.21</ecNumber>
    </recommendedName>
</protein>
<evidence type="ECO:0000256" key="3">
    <source>
        <dbReference type="ARBA" id="ARBA00012744"/>
    </source>
</evidence>
<sequence>MDITHSTWQLVGYSHPKLGPQFWADVEGTFCADKTGDYKWSIACCGTASLFIDGIMIIENTTIQQPGNSFFRRGSTEKKAVTYIEEGQNYQIKLQFGSLPTSKIYKQGVVAYGAGAGRIGIWPVSDPDKAISRAAALASKCKYTIVLGLNKELESEGYDKSALNLPETTGRLIAAVLDANSDAIIVTQSGAPVNVQPWVSQTTTLTHMWLPLTFPNAIEDTPAFLNFESERGHTVYGEGVYIGYRYYEKLKRSVAFPFGEYYFTANEGAQGICQGLEPSESQDVDIELDRLSTSFWDETLGCWLSEKGIYGVHVGQSSADIVLSGSLEVKETTT</sequence>
<keyword evidence="4 9" id="KW-0378">Hydrolase</keyword>
<dbReference type="GeneID" id="81585366"/>
<dbReference type="Pfam" id="PF01915">
    <property type="entry name" value="Glyco_hydro_3_C"/>
    <property type="match status" value="1"/>
</dbReference>
<dbReference type="GO" id="GO:0008422">
    <property type="term" value="F:beta-glucosidase activity"/>
    <property type="evidence" value="ECO:0007669"/>
    <property type="project" value="UniProtKB-EC"/>
</dbReference>
<feature type="domain" description="PA14" evidence="8">
    <location>
        <begin position="1"/>
        <end position="135"/>
    </location>
</feature>
<dbReference type="EMBL" id="JAQJAE010000002">
    <property type="protein sequence ID" value="KAJ5607447.1"/>
    <property type="molecule type" value="Genomic_DNA"/>
</dbReference>
<evidence type="ECO:0000259" key="8">
    <source>
        <dbReference type="PROSITE" id="PS51820"/>
    </source>
</evidence>
<evidence type="ECO:0000313" key="10">
    <source>
        <dbReference type="Proteomes" id="UP001213799"/>
    </source>
</evidence>
<dbReference type="InterPro" id="IPR013783">
    <property type="entry name" value="Ig-like_fold"/>
</dbReference>
<dbReference type="InterPro" id="IPR050288">
    <property type="entry name" value="Cellulose_deg_GH3"/>
</dbReference>
<dbReference type="RefSeq" id="XP_056754872.1">
    <property type="nucleotide sequence ID" value="XM_056895124.1"/>
</dbReference>
<reference evidence="9" key="1">
    <citation type="journal article" date="2023" name="IMA Fungus">
        <title>Comparative genomic study of the Penicillium genus elucidates a diverse pangenome and 15 lateral gene transfer events.</title>
        <authorList>
            <person name="Petersen C."/>
            <person name="Sorensen T."/>
            <person name="Nielsen M.R."/>
            <person name="Sondergaard T.E."/>
            <person name="Sorensen J.L."/>
            <person name="Fitzpatrick D.A."/>
            <person name="Frisvad J.C."/>
            <person name="Nielsen K.L."/>
        </authorList>
    </citation>
    <scope>NUCLEOTIDE SEQUENCE</scope>
    <source>
        <strain evidence="9">IBT 12815</strain>
    </source>
</reference>
<dbReference type="Proteomes" id="UP001213799">
    <property type="component" value="Unassembled WGS sequence"/>
</dbReference>
<dbReference type="SUPFAM" id="SSF52279">
    <property type="entry name" value="Beta-D-glucan exohydrolase, C-terminal domain"/>
    <property type="match status" value="1"/>
</dbReference>
<keyword evidence="10" id="KW-1185">Reference proteome</keyword>
<accession>A0AAD6EBV6</accession>
<evidence type="ECO:0000256" key="4">
    <source>
        <dbReference type="ARBA" id="ARBA00022801"/>
    </source>
</evidence>
<keyword evidence="7" id="KW-0624">Polysaccharide degradation</keyword>
<dbReference type="PANTHER" id="PTHR42715:SF10">
    <property type="entry name" value="BETA-GLUCOSIDASE"/>
    <property type="match status" value="1"/>
</dbReference>
<dbReference type="InterPro" id="IPR037524">
    <property type="entry name" value="PA14/GLEYA"/>
</dbReference>
<keyword evidence="6" id="KW-0326">Glycosidase</keyword>
<dbReference type="AlphaFoldDB" id="A0AAD6EBV6"/>
<dbReference type="Gene3D" id="2.60.40.10">
    <property type="entry name" value="Immunoglobulins"/>
    <property type="match status" value="1"/>
</dbReference>
<name>A0AAD6EBV6_9EURO</name>
<gene>
    <name evidence="9" type="ORF">N7537_004066</name>
</gene>
<organism evidence="9 10">
    <name type="scientific">Penicillium hordei</name>
    <dbReference type="NCBI Taxonomy" id="40994"/>
    <lineage>
        <taxon>Eukaryota</taxon>
        <taxon>Fungi</taxon>
        <taxon>Dikarya</taxon>
        <taxon>Ascomycota</taxon>
        <taxon>Pezizomycotina</taxon>
        <taxon>Eurotiomycetes</taxon>
        <taxon>Eurotiomycetidae</taxon>
        <taxon>Eurotiales</taxon>
        <taxon>Aspergillaceae</taxon>
        <taxon>Penicillium</taxon>
    </lineage>
</organism>
<dbReference type="EC" id="3.2.1.21" evidence="3"/>
<evidence type="ECO:0000256" key="1">
    <source>
        <dbReference type="ARBA" id="ARBA00000448"/>
    </source>
</evidence>
<dbReference type="PANTHER" id="PTHR42715">
    <property type="entry name" value="BETA-GLUCOSIDASE"/>
    <property type="match status" value="1"/>
</dbReference>
<evidence type="ECO:0000313" key="9">
    <source>
        <dbReference type="EMBL" id="KAJ5607447.1"/>
    </source>
</evidence>
<evidence type="ECO:0000256" key="6">
    <source>
        <dbReference type="ARBA" id="ARBA00023295"/>
    </source>
</evidence>
<dbReference type="Gene3D" id="3.40.50.1700">
    <property type="entry name" value="Glycoside hydrolase family 3 C-terminal domain"/>
    <property type="match status" value="1"/>
</dbReference>
<comment type="caution">
    <text evidence="9">The sequence shown here is derived from an EMBL/GenBank/DDBJ whole genome shotgun (WGS) entry which is preliminary data.</text>
</comment>
<evidence type="ECO:0000256" key="7">
    <source>
        <dbReference type="ARBA" id="ARBA00023326"/>
    </source>
</evidence>
<dbReference type="Pfam" id="PF14310">
    <property type="entry name" value="Fn3-like"/>
    <property type="match status" value="1"/>
</dbReference>
<evidence type="ECO:0000256" key="5">
    <source>
        <dbReference type="ARBA" id="ARBA00023277"/>
    </source>
</evidence>
<dbReference type="InterPro" id="IPR026891">
    <property type="entry name" value="Fn3-like"/>
</dbReference>
<dbReference type="Gene3D" id="2.60.120.260">
    <property type="entry name" value="Galactose-binding domain-like"/>
    <property type="match status" value="1"/>
</dbReference>
<dbReference type="PROSITE" id="PS51820">
    <property type="entry name" value="PA14"/>
    <property type="match status" value="1"/>
</dbReference>
<dbReference type="GO" id="GO:0009251">
    <property type="term" value="P:glucan catabolic process"/>
    <property type="evidence" value="ECO:0007669"/>
    <property type="project" value="TreeGrafter"/>
</dbReference>
<comment type="catalytic activity">
    <reaction evidence="1">
        <text>Hydrolysis of terminal, non-reducing beta-D-glucosyl residues with release of beta-D-glucose.</text>
        <dbReference type="EC" id="3.2.1.21"/>
    </reaction>
</comment>
<reference evidence="9" key="2">
    <citation type="submission" date="2023-01" db="EMBL/GenBank/DDBJ databases">
        <authorList>
            <person name="Petersen C."/>
        </authorList>
    </citation>
    <scope>NUCLEOTIDE SEQUENCE</scope>
    <source>
        <strain evidence="9">IBT 12815</strain>
    </source>
</reference>
<dbReference type="InterPro" id="IPR002772">
    <property type="entry name" value="Glyco_hydro_3_C"/>
</dbReference>
<evidence type="ECO:0000256" key="2">
    <source>
        <dbReference type="ARBA" id="ARBA00005336"/>
    </source>
</evidence>
<comment type="similarity">
    <text evidence="2">Belongs to the glycosyl hydrolase 3 family.</text>
</comment>
<dbReference type="InterPro" id="IPR036962">
    <property type="entry name" value="Glyco_hydro_3_N_sf"/>
</dbReference>
<keyword evidence="5" id="KW-0119">Carbohydrate metabolism</keyword>